<protein>
    <submittedName>
        <fullName evidence="2">DUF1566 domain-containing protein</fullName>
    </submittedName>
</protein>
<dbReference type="RefSeq" id="WP_255028511.1">
    <property type="nucleotide sequence ID" value="NZ_JANDHW010000024.1"/>
</dbReference>
<dbReference type="Proteomes" id="UP001205603">
    <property type="component" value="Unassembled WGS sequence"/>
</dbReference>
<evidence type="ECO:0000313" key="3">
    <source>
        <dbReference type="Proteomes" id="UP001205603"/>
    </source>
</evidence>
<name>A0ABT1MM03_9BACT</name>
<evidence type="ECO:0000259" key="1">
    <source>
        <dbReference type="Pfam" id="PF07603"/>
    </source>
</evidence>
<evidence type="ECO:0000313" key="2">
    <source>
        <dbReference type="EMBL" id="MCP9613119.1"/>
    </source>
</evidence>
<dbReference type="Pfam" id="PF07603">
    <property type="entry name" value="Lcl_C"/>
    <property type="match status" value="1"/>
</dbReference>
<feature type="domain" description="Lcl C-terminal" evidence="1">
    <location>
        <begin position="113"/>
        <end position="228"/>
    </location>
</feature>
<organism evidence="2 3">
    <name type="scientific">Coprobacter tertius</name>
    <dbReference type="NCBI Taxonomy" id="2944915"/>
    <lineage>
        <taxon>Bacteria</taxon>
        <taxon>Pseudomonadati</taxon>
        <taxon>Bacteroidota</taxon>
        <taxon>Bacteroidia</taxon>
        <taxon>Bacteroidales</taxon>
        <taxon>Barnesiellaceae</taxon>
        <taxon>Coprobacter</taxon>
    </lineage>
</organism>
<reference evidence="2 3" key="1">
    <citation type="submission" date="2022-07" db="EMBL/GenBank/DDBJ databases">
        <title>Fecal culturing of patients with breast cancer.</title>
        <authorList>
            <person name="Teng N.M.Y."/>
            <person name="Kiu R."/>
            <person name="Evans R."/>
            <person name="Baker D.J."/>
            <person name="Zenner C."/>
            <person name="Robinson S.D."/>
            <person name="Hall L.J."/>
        </authorList>
    </citation>
    <scope>NUCLEOTIDE SEQUENCE [LARGE SCALE GENOMIC DNA]</scope>
    <source>
        <strain evidence="2 3">LH1063</strain>
    </source>
</reference>
<dbReference type="InterPro" id="IPR011460">
    <property type="entry name" value="Lcl_C"/>
</dbReference>
<dbReference type="EMBL" id="JANDHW010000024">
    <property type="protein sequence ID" value="MCP9613119.1"/>
    <property type="molecule type" value="Genomic_DNA"/>
</dbReference>
<sequence>MKKQQNMKRINGFARRCIPVWYVAVLWVLNVTGAAAQHVKRETVTGFTDKVAVVYAEGIPASAIWPLGTVLTRDGATIRHQVDRGNGDNPDINSKLSARFIVAPTDLPGGDRVTWAKASGFDDSANSNLAADFASPVTGGCNTLTTGGRHWRLPTQRELQLMLLLVQGIDVIYPSNKMMGASSTEKRYWSATEESGSDAWYVAFYSPYYAERISNQIGKNYKYYVRCISDY</sequence>
<proteinExistence type="predicted"/>
<accession>A0ABT1MM03</accession>
<keyword evidence="3" id="KW-1185">Reference proteome</keyword>
<comment type="caution">
    <text evidence="2">The sequence shown here is derived from an EMBL/GenBank/DDBJ whole genome shotgun (WGS) entry which is preliminary data.</text>
</comment>
<gene>
    <name evidence="2" type="ORF">NMU02_13555</name>
</gene>